<dbReference type="Gene3D" id="3.50.50.60">
    <property type="entry name" value="FAD/NAD(P)-binding domain"/>
    <property type="match status" value="2"/>
</dbReference>
<dbReference type="InterPro" id="IPR050631">
    <property type="entry name" value="PheA/TfdB_FAD_monoxygenase"/>
</dbReference>
<dbReference type="RefSeq" id="WP_230733321.1">
    <property type="nucleotide sequence ID" value="NZ_JAJNDB010000002.1"/>
</dbReference>
<feature type="domain" description="FAD-binding" evidence="2">
    <location>
        <begin position="11"/>
        <end position="338"/>
    </location>
</feature>
<dbReference type="InterPro" id="IPR002938">
    <property type="entry name" value="FAD-bd"/>
</dbReference>
<gene>
    <name evidence="3" type="ORF">LQ327_11080</name>
</gene>
<dbReference type="NCBIfam" id="NF004834">
    <property type="entry name" value="PRK06185.1-3"/>
    <property type="match status" value="1"/>
</dbReference>
<evidence type="ECO:0000313" key="3">
    <source>
        <dbReference type="EMBL" id="MCD2193918.1"/>
    </source>
</evidence>
<dbReference type="NCBIfam" id="NF004833">
    <property type="entry name" value="PRK06185.1-1"/>
    <property type="match status" value="1"/>
</dbReference>
<dbReference type="InterPro" id="IPR036188">
    <property type="entry name" value="FAD/NAD-bd_sf"/>
</dbReference>
<evidence type="ECO:0000259" key="2">
    <source>
        <dbReference type="Pfam" id="PF01494"/>
    </source>
</evidence>
<keyword evidence="1" id="KW-0560">Oxidoreductase</keyword>
<proteinExistence type="predicted"/>
<dbReference type="PRINTS" id="PR00420">
    <property type="entry name" value="RNGMNOXGNASE"/>
</dbReference>
<evidence type="ECO:0000313" key="4">
    <source>
        <dbReference type="Proteomes" id="UP001199469"/>
    </source>
</evidence>
<comment type="caution">
    <text evidence="3">The sequence shown here is derived from an EMBL/GenBank/DDBJ whole genome shotgun (WGS) entry which is preliminary data.</text>
</comment>
<organism evidence="3 4">
    <name type="scientific">Actinomycetospora endophytica</name>
    <dbReference type="NCBI Taxonomy" id="2291215"/>
    <lineage>
        <taxon>Bacteria</taxon>
        <taxon>Bacillati</taxon>
        <taxon>Actinomycetota</taxon>
        <taxon>Actinomycetes</taxon>
        <taxon>Pseudonocardiales</taxon>
        <taxon>Pseudonocardiaceae</taxon>
        <taxon>Actinomycetospora</taxon>
    </lineage>
</organism>
<dbReference type="SUPFAM" id="SSF51905">
    <property type="entry name" value="FAD/NAD(P)-binding domain"/>
    <property type="match status" value="1"/>
</dbReference>
<dbReference type="EMBL" id="JAJNDB010000002">
    <property type="protein sequence ID" value="MCD2193918.1"/>
    <property type="molecule type" value="Genomic_DNA"/>
</dbReference>
<dbReference type="Proteomes" id="UP001199469">
    <property type="component" value="Unassembled WGS sequence"/>
</dbReference>
<protein>
    <submittedName>
        <fullName evidence="3">FAD-dependent oxidoreductase</fullName>
    </submittedName>
</protein>
<sequence length="433" mass="46842">MATEETTTSGTTCCVVGGGPAGMILGLLLARAGVEVTVLEKHADFLRDFRGDTVHTSTLTLLDELGLWPRFAQLPYRGLTKARIRLDAGDVDFADMTRLRVPHPMIAMVPQWHLLDMLATAAEEEPTFTLRMSTEVTGTVRDRSGRVTGVRLADRAQDGTLGAESQLAADLVVACDGRDSRLRAESGLPLKHYDVPLDVEWFRMPRHGSDPEGGLGRVGRGRFMVFLDRGDYYQCALIIGKGTDARLRSGSIQGLRDLVGGMNPWMADRLDTIGSWDEVKLLSVTLDRLRRWSAPGLLCIGDAAHAMSPVGGVGINLAIQDAVAAGRALAGPLRAGDAAGVAKAASSVQRRRTIPTVITQTLQDLAHRRVVAPLLSSEAVAEEDDVRLPLPIRLIERFPVLQWIPARLVGVGALPEHAPDFARRAPMPVPSDR</sequence>
<dbReference type="PANTHER" id="PTHR43476">
    <property type="entry name" value="3-(3-HYDROXY-PHENYL)PROPIONATE/3-HYDROXYCINNAMIC ACID HYDROXYLASE"/>
    <property type="match status" value="1"/>
</dbReference>
<dbReference type="Pfam" id="PF01494">
    <property type="entry name" value="FAD_binding_3"/>
    <property type="match status" value="1"/>
</dbReference>
<keyword evidence="4" id="KW-1185">Reference proteome</keyword>
<evidence type="ECO:0000256" key="1">
    <source>
        <dbReference type="ARBA" id="ARBA00023002"/>
    </source>
</evidence>
<dbReference type="PANTHER" id="PTHR43476:SF5">
    <property type="entry name" value="FAD-DEPENDENT MONOOXYGENASE"/>
    <property type="match status" value="1"/>
</dbReference>
<reference evidence="3 4" key="1">
    <citation type="submission" date="2021-11" db="EMBL/GenBank/DDBJ databases">
        <title>Draft genome sequence of Actinomycetospora sp. SF1 isolated from the rhizosphere soil.</title>
        <authorList>
            <person name="Duangmal K."/>
            <person name="Chantavorakit T."/>
        </authorList>
    </citation>
    <scope>NUCLEOTIDE SEQUENCE [LARGE SCALE GENOMIC DNA]</scope>
    <source>
        <strain evidence="3 4">TBRC 5722</strain>
    </source>
</reference>
<accession>A0ABS8P7E6</accession>
<name>A0ABS8P7E6_9PSEU</name>